<dbReference type="EMBL" id="JAPEUX010000002">
    <property type="protein sequence ID" value="KAJ4357843.1"/>
    <property type="molecule type" value="Genomic_DNA"/>
</dbReference>
<name>A0A9W8XU46_9PLEO</name>
<proteinExistence type="predicted"/>
<keyword evidence="3" id="KW-1185">Reference proteome</keyword>
<sequence length="449" mass="51304">MHDSEDEEAVLTEDNDLDHDPLGDSDTEDEATQWEADDAILAEETDEYDPDAGIRRLGRAARHQPGTTLPTSIWPAKVALLLSADDPNPLLYLQKLTFVNKNWNEFPPLYKMIADIPAITHRLDDVKPRDEEIVHSTIEEPADLYDPSAYLCSPKTATSYDQLLSVLELSKVLYQCRGSEGYTGSESWLCPDGRRQRMRSHYVEHEEPRLGLNVIYAKALCEHKESRLNLNVIHIKALQKMIYIIYRVLLEADVDLHRATPYRINEPRTPACNRSAKFSYLTGDEDFTGNAHVSRAPSSIREDAPFTPRQYASVCFIKSSLQPEDKLHWLRLAAGTHRRHRGPESVFSRVSEYQGVFPFSRIDKALKFLKKQIPRMEWKGPSAIPVVPFGRLWNDEFDLRLPGPLSDEVSKHAGYDFVNLIKRCTVLNCCWMEQMSDQGNLVNRFGGYN</sequence>
<dbReference type="GeneID" id="80905949"/>
<dbReference type="Proteomes" id="UP001140513">
    <property type="component" value="Unassembled WGS sequence"/>
</dbReference>
<accession>A0A9W8XU46</accession>
<dbReference type="OrthoDB" id="10626423at2759"/>
<feature type="region of interest" description="Disordered" evidence="1">
    <location>
        <begin position="1"/>
        <end position="34"/>
    </location>
</feature>
<reference evidence="2" key="1">
    <citation type="submission" date="2022-10" db="EMBL/GenBank/DDBJ databases">
        <title>Tapping the CABI collections for fungal endophytes: first genome assemblies for Collariella, Neodidymelliopsis, Ascochyta clinopodiicola, Didymella pomorum, Didymosphaeria variabile, Neocosmospora piperis and Neocucurbitaria cava.</title>
        <authorList>
            <person name="Hill R."/>
        </authorList>
    </citation>
    <scope>NUCLEOTIDE SEQUENCE</scope>
    <source>
        <strain evidence="2">IMI 356815</strain>
    </source>
</reference>
<evidence type="ECO:0000313" key="3">
    <source>
        <dbReference type="Proteomes" id="UP001140513"/>
    </source>
</evidence>
<dbReference type="RefSeq" id="XP_056074702.1">
    <property type="nucleotide sequence ID" value="XM_056211229.1"/>
</dbReference>
<gene>
    <name evidence="2" type="ORF">N0V89_002419</name>
</gene>
<organism evidence="2 3">
    <name type="scientific">Didymosphaeria variabile</name>
    <dbReference type="NCBI Taxonomy" id="1932322"/>
    <lineage>
        <taxon>Eukaryota</taxon>
        <taxon>Fungi</taxon>
        <taxon>Dikarya</taxon>
        <taxon>Ascomycota</taxon>
        <taxon>Pezizomycotina</taxon>
        <taxon>Dothideomycetes</taxon>
        <taxon>Pleosporomycetidae</taxon>
        <taxon>Pleosporales</taxon>
        <taxon>Massarineae</taxon>
        <taxon>Didymosphaeriaceae</taxon>
        <taxon>Didymosphaeria</taxon>
    </lineage>
</organism>
<comment type="caution">
    <text evidence="2">The sequence shown here is derived from an EMBL/GenBank/DDBJ whole genome shotgun (WGS) entry which is preliminary data.</text>
</comment>
<evidence type="ECO:0000313" key="2">
    <source>
        <dbReference type="EMBL" id="KAJ4357843.1"/>
    </source>
</evidence>
<evidence type="ECO:0000256" key="1">
    <source>
        <dbReference type="SAM" id="MobiDB-lite"/>
    </source>
</evidence>
<dbReference type="AlphaFoldDB" id="A0A9W8XU46"/>
<protein>
    <submittedName>
        <fullName evidence="2">Uncharacterized protein</fullName>
    </submittedName>
</protein>